<evidence type="ECO:0000313" key="1">
    <source>
        <dbReference type="EnsemblMetazoa" id="GBRI030861-PA"/>
    </source>
</evidence>
<sequence>MSIVIEKQNKTNLYFSSVMVLIICISDYCRQKQYFQISANLNDKADNVYKFETLGMFQTNSVTKKDASFICCFNLGRIVRRFRTKINGIAYFYLHKELLQFTEYRKILYTHLVMKGVQLLYLQIVQPPKQIIDWKWWDATEIQTRNLNAMLTRQLCEKIETDYLMSWLSTLGGGFSALGEQFSRCAEVAGKISMRQLYIGIHLGDPFLQARCKLYYSVSLLQIGRLRSAKYVIKEQYNFALSHQEVDERLLKMCKGIWQRLQYEYGLKLKKKRQRENLLRDEGAGDK</sequence>
<protein>
    <submittedName>
        <fullName evidence="1">Uncharacterized protein</fullName>
    </submittedName>
</protein>
<dbReference type="PANTHER" id="PTHR36693:SF1">
    <property type="entry name" value="GH02722P"/>
    <property type="match status" value="1"/>
</dbReference>
<name>A0A1A9WSZ0_9MUSC</name>
<proteinExistence type="predicted"/>
<organism evidence="1 2">
    <name type="scientific">Glossina brevipalpis</name>
    <dbReference type="NCBI Taxonomy" id="37001"/>
    <lineage>
        <taxon>Eukaryota</taxon>
        <taxon>Metazoa</taxon>
        <taxon>Ecdysozoa</taxon>
        <taxon>Arthropoda</taxon>
        <taxon>Hexapoda</taxon>
        <taxon>Insecta</taxon>
        <taxon>Pterygota</taxon>
        <taxon>Neoptera</taxon>
        <taxon>Endopterygota</taxon>
        <taxon>Diptera</taxon>
        <taxon>Brachycera</taxon>
        <taxon>Muscomorpha</taxon>
        <taxon>Hippoboscoidea</taxon>
        <taxon>Glossinidae</taxon>
        <taxon>Glossina</taxon>
    </lineage>
</organism>
<dbReference type="VEuPathDB" id="VectorBase:GBRI030861"/>
<accession>A0A1A9WSZ0</accession>
<reference evidence="1" key="2">
    <citation type="submission" date="2020-05" db="UniProtKB">
        <authorList>
            <consortium name="EnsemblMetazoa"/>
        </authorList>
    </citation>
    <scope>IDENTIFICATION</scope>
    <source>
        <strain evidence="1">IAEA</strain>
    </source>
</reference>
<dbReference type="AlphaFoldDB" id="A0A1A9WSZ0"/>
<keyword evidence="2" id="KW-1185">Reference proteome</keyword>
<dbReference type="InterPro" id="IPR032072">
    <property type="entry name" value="DUF4807"/>
</dbReference>
<dbReference type="Pfam" id="PF16065">
    <property type="entry name" value="DUF4807"/>
    <property type="match status" value="1"/>
</dbReference>
<dbReference type="PANTHER" id="PTHR36693">
    <property type="entry name" value="GH02722P"/>
    <property type="match status" value="1"/>
</dbReference>
<reference evidence="2" key="1">
    <citation type="submission" date="2014-03" db="EMBL/GenBank/DDBJ databases">
        <authorList>
            <person name="Aksoy S."/>
            <person name="Warren W."/>
            <person name="Wilson R.K."/>
        </authorList>
    </citation>
    <scope>NUCLEOTIDE SEQUENCE [LARGE SCALE GENOMIC DNA]</scope>
    <source>
        <strain evidence="2">IAEA</strain>
    </source>
</reference>
<dbReference type="EnsemblMetazoa" id="GBRI030861-RA">
    <property type="protein sequence ID" value="GBRI030861-PA"/>
    <property type="gene ID" value="GBRI030861"/>
</dbReference>
<dbReference type="Proteomes" id="UP000091820">
    <property type="component" value="Unassembled WGS sequence"/>
</dbReference>
<evidence type="ECO:0000313" key="2">
    <source>
        <dbReference type="Proteomes" id="UP000091820"/>
    </source>
</evidence>
<dbReference type="STRING" id="37001.A0A1A9WSZ0"/>